<dbReference type="OMA" id="LMWDCAS"/>
<accession>A0A3P6TJB7</accession>
<dbReference type="Pfam" id="PF01682">
    <property type="entry name" value="DB"/>
    <property type="match status" value="1"/>
</dbReference>
<gene>
    <name evidence="3" type="ORF">NLS_LOCUS7047</name>
</gene>
<keyword evidence="4" id="KW-1185">Reference proteome</keyword>
<keyword evidence="1" id="KW-0732">Signal</keyword>
<evidence type="ECO:0000259" key="2">
    <source>
        <dbReference type="Pfam" id="PF01682"/>
    </source>
</evidence>
<evidence type="ECO:0000256" key="1">
    <source>
        <dbReference type="SAM" id="SignalP"/>
    </source>
</evidence>
<dbReference type="EMBL" id="UYRX01000680">
    <property type="protein sequence ID" value="VDK85267.1"/>
    <property type="molecule type" value="Genomic_DNA"/>
</dbReference>
<dbReference type="AlphaFoldDB" id="A0A3P6TJB7"/>
<sequence length="162" mass="18026">MLFSVTGKMRMLLAGFLLANLLALGEGFTMKHTYTYQHYYLGDAKLRQPSAADDKFKQCCAHQIQSDSCTDEMCTFSGISKMTPSQFLTSSWKCKTDLPKMWKCASQMTDLSPCCIGSGVPGKCLNYCNGTARLRMDFSGALACLPYSSPIIRCFKKNFLTL</sequence>
<dbReference type="InterPro" id="IPR002602">
    <property type="entry name" value="DB"/>
</dbReference>
<protein>
    <recommendedName>
        <fullName evidence="2">Domain of unknown function DB domain-containing protein</fullName>
    </recommendedName>
</protein>
<dbReference type="OrthoDB" id="5872752at2759"/>
<evidence type="ECO:0000313" key="4">
    <source>
        <dbReference type="Proteomes" id="UP000277928"/>
    </source>
</evidence>
<organism evidence="3 4">
    <name type="scientific">Litomosoides sigmodontis</name>
    <name type="common">Filarial nematode worm</name>
    <dbReference type="NCBI Taxonomy" id="42156"/>
    <lineage>
        <taxon>Eukaryota</taxon>
        <taxon>Metazoa</taxon>
        <taxon>Ecdysozoa</taxon>
        <taxon>Nematoda</taxon>
        <taxon>Chromadorea</taxon>
        <taxon>Rhabditida</taxon>
        <taxon>Spirurina</taxon>
        <taxon>Spiruromorpha</taxon>
        <taxon>Filarioidea</taxon>
        <taxon>Onchocercidae</taxon>
        <taxon>Litomosoides</taxon>
    </lineage>
</organism>
<dbReference type="PANTHER" id="PTHR46705:SF2">
    <property type="entry name" value="DOMAIN OF UNKNOWN FUNCTION DB DOMAIN-CONTAINING PROTEIN"/>
    <property type="match status" value="1"/>
</dbReference>
<evidence type="ECO:0000313" key="3">
    <source>
        <dbReference type="EMBL" id="VDK85267.1"/>
    </source>
</evidence>
<feature type="signal peptide" evidence="1">
    <location>
        <begin position="1"/>
        <end position="27"/>
    </location>
</feature>
<dbReference type="STRING" id="42156.A0A3P6TJB7"/>
<dbReference type="Proteomes" id="UP000277928">
    <property type="component" value="Unassembled WGS sequence"/>
</dbReference>
<proteinExistence type="predicted"/>
<name>A0A3P6TJB7_LITSI</name>
<reference evidence="3 4" key="1">
    <citation type="submission" date="2018-08" db="EMBL/GenBank/DDBJ databases">
        <authorList>
            <person name="Laetsch R D."/>
            <person name="Stevens L."/>
            <person name="Kumar S."/>
            <person name="Blaxter L. M."/>
        </authorList>
    </citation>
    <scope>NUCLEOTIDE SEQUENCE [LARGE SCALE GENOMIC DNA]</scope>
</reference>
<dbReference type="PANTHER" id="PTHR46705">
    <property type="entry name" value="PROTEIN CBG09805"/>
    <property type="match status" value="1"/>
</dbReference>
<feature type="chain" id="PRO_5017976074" description="Domain of unknown function DB domain-containing protein" evidence="1">
    <location>
        <begin position="28"/>
        <end position="162"/>
    </location>
</feature>
<feature type="domain" description="Domain of unknown function DB" evidence="2">
    <location>
        <begin position="59"/>
        <end position="155"/>
    </location>
</feature>